<proteinExistence type="predicted"/>
<feature type="coiled-coil region" evidence="1">
    <location>
        <begin position="450"/>
        <end position="512"/>
    </location>
</feature>
<evidence type="ECO:0000313" key="5">
    <source>
        <dbReference type="Proteomes" id="UP000078550"/>
    </source>
</evidence>
<protein>
    <recommendedName>
        <fullName evidence="7">PH domain-containing protein</fullName>
    </recommendedName>
</protein>
<keyword evidence="6" id="KW-1185">Reference proteome</keyword>
<sequence>MDRKKKNYESSEEKNNLKGSDEKLGDARDPLVKLKEEREKLIQWSIKLKNNNSSFLSSDMVDMEKGEKQYSSDDSYEEKHKFARRFEMGIGTGSYNLSGEKEEEGRGENGGEAENEYDQLVHDEEEISEDTHNQGDHLREKKKMNKKNGLIDHTGAVKMRIRGTVDNKRGLHVNMREKDFQSESSFSEEDCSLLPNCGKGKVRIKKITIDDDTKFNKSDGKKYIERFYSEEDIFEKKDHGKDKFDYHSYSENSEKDEEHIPLYNNIDRNVNNKYSKKMPNINIKESFFKACVGGSSEESDVTMDEMGQGNMNTLDTNSDDTHTNMGNDNKEKWDERDNIENGGRRRIKLTRKPGKGNIMHLLNGDNEKEDVRNLAMSESTSGGNDNSKSSSDSVKTFLPIPSVVNLKDNTSCTTFFSGNNEMLESNGNVNGTKIKSKEGSKFGTILKEKVHILKKKKEILNDKIRDLHDNTYTLMDVKEKDNLTIQHYEMLIKNLEGKYNKLFNMYQELDEHRISYVDAYREKQTKIENLCAIMQIKSEETLKLSQELDILRKNNEELQGQIYEYMKDIEEKEITLNKKKEECVHLNNQISSSNKEKENITNQLNMKSKEYNNILNQNKILKEECEKIKIKNKTMGTNNELTHTFFTPKIKNLINILSKILHIFQLSEENILQYSHFFKENITHIENKLNNNNNICDDLIKLLDTNLVDSITNVVIHREYEHNEKNENMKIQFDDEMLKIYETNLNNVELANKYIKHLKKNLTQITNQRDYIRKKAILLSSGQGRLNDKPITKELKIINMGTKIFKCKYHSFTHKPVLIFMKILNNRFITWTKNVLGTRGFKKKGLIDIQVCAPPASICVCTRKNDVTSISYGLNSRPVYWLIEKKNKEKLEKKKITLSQYYDNAYKINPCKCFTLFTKERAYDFFSNDEDVIEAWVVGLGALSYAYNKSANIQSRSEFIIKKVQLKLKLYCIKGNINYIDMWKDAIKKTEQQLLR</sequence>
<feature type="compositionally biased region" description="Basic and acidic residues" evidence="2">
    <location>
        <begin position="129"/>
        <end position="139"/>
    </location>
</feature>
<gene>
    <name evidence="4" type="ORF">POVWA1_065000</name>
    <name evidence="3" type="ORF">POVWA2_028920</name>
</gene>
<dbReference type="EMBL" id="FLRE01000114">
    <property type="protein sequence ID" value="SBT36192.1"/>
    <property type="molecule type" value="Genomic_DNA"/>
</dbReference>
<name>A0A1A8YXC9_PLAOA</name>
<reference evidence="3" key="2">
    <citation type="submission" date="2016-05" db="EMBL/GenBank/DDBJ databases">
        <authorList>
            <person name="Lavstsen T."/>
            <person name="Jespersen J.S."/>
        </authorList>
    </citation>
    <scope>NUCLEOTIDE SEQUENCE [LARGE SCALE GENOMIC DNA]</scope>
</reference>
<reference evidence="5 6" key="1">
    <citation type="submission" date="2016-05" db="EMBL/GenBank/DDBJ databases">
        <authorList>
            <person name="Naeem Raeece"/>
        </authorList>
    </citation>
    <scope>NUCLEOTIDE SEQUENCE [LARGE SCALE GENOMIC DNA]</scope>
</reference>
<evidence type="ECO:0000313" key="3">
    <source>
        <dbReference type="EMBL" id="SBT36192.1"/>
    </source>
</evidence>
<evidence type="ECO:0000256" key="1">
    <source>
        <dbReference type="SAM" id="Coils"/>
    </source>
</evidence>
<accession>A0A1A8YXC9</accession>
<evidence type="ECO:0000256" key="2">
    <source>
        <dbReference type="SAM" id="MobiDB-lite"/>
    </source>
</evidence>
<dbReference type="AlphaFoldDB" id="A0A1A8YXC9"/>
<evidence type="ECO:0000313" key="4">
    <source>
        <dbReference type="EMBL" id="SBT53793.1"/>
    </source>
</evidence>
<feature type="region of interest" description="Disordered" evidence="2">
    <location>
        <begin position="1"/>
        <end position="28"/>
    </location>
</feature>
<feature type="region of interest" description="Disordered" evidence="2">
    <location>
        <begin position="92"/>
        <end position="115"/>
    </location>
</feature>
<feature type="compositionally biased region" description="Basic and acidic residues" evidence="2">
    <location>
        <begin position="99"/>
        <end position="109"/>
    </location>
</feature>
<feature type="region of interest" description="Disordered" evidence="2">
    <location>
        <begin position="312"/>
        <end position="336"/>
    </location>
</feature>
<evidence type="ECO:0000313" key="6">
    <source>
        <dbReference type="Proteomes" id="UP000078555"/>
    </source>
</evidence>
<dbReference type="Proteomes" id="UP000078550">
    <property type="component" value="Unassembled WGS sequence"/>
</dbReference>
<keyword evidence="1" id="KW-0175">Coiled coil</keyword>
<evidence type="ECO:0008006" key="7">
    <source>
        <dbReference type="Google" id="ProtNLM"/>
    </source>
</evidence>
<feature type="region of interest" description="Disordered" evidence="2">
    <location>
        <begin position="127"/>
        <end position="150"/>
    </location>
</feature>
<dbReference type="Proteomes" id="UP000078555">
    <property type="component" value="Unassembled WGS sequence"/>
</dbReference>
<organism evidence="3 5">
    <name type="scientific">Plasmodium ovale wallikeri</name>
    <dbReference type="NCBI Taxonomy" id="864142"/>
    <lineage>
        <taxon>Eukaryota</taxon>
        <taxon>Sar</taxon>
        <taxon>Alveolata</taxon>
        <taxon>Apicomplexa</taxon>
        <taxon>Aconoidasida</taxon>
        <taxon>Haemosporida</taxon>
        <taxon>Plasmodiidae</taxon>
        <taxon>Plasmodium</taxon>
        <taxon>Plasmodium (Plasmodium)</taxon>
    </lineage>
</organism>
<feature type="coiled-coil region" evidence="1">
    <location>
        <begin position="541"/>
        <end position="631"/>
    </location>
</feature>
<dbReference type="EMBL" id="FLRD01000433">
    <property type="protein sequence ID" value="SBT53793.1"/>
    <property type="molecule type" value="Genomic_DNA"/>
</dbReference>